<sequence length="108" mass="11649">MTGNLGTYFEQLTMSDRAELETRLERYRDQLEAQGYEATVAEGENGFFAGVLVIDDEGGRFGFLEPDGSVTWIGGDNEGIGALGTAVAQNPTEELAQDPDGLENVDVE</sequence>
<name>A0ABD5NNC8_9EURY</name>
<evidence type="ECO:0000313" key="2">
    <source>
        <dbReference type="Proteomes" id="UP001595846"/>
    </source>
</evidence>
<protein>
    <submittedName>
        <fullName evidence="1">Uncharacterized protein</fullName>
    </submittedName>
</protein>
<reference evidence="1 2" key="1">
    <citation type="journal article" date="2019" name="Int. J. Syst. Evol. Microbiol.">
        <title>The Global Catalogue of Microorganisms (GCM) 10K type strain sequencing project: providing services to taxonomists for standard genome sequencing and annotation.</title>
        <authorList>
            <consortium name="The Broad Institute Genomics Platform"/>
            <consortium name="The Broad Institute Genome Sequencing Center for Infectious Disease"/>
            <person name="Wu L."/>
            <person name="Ma J."/>
        </authorList>
    </citation>
    <scope>NUCLEOTIDE SEQUENCE [LARGE SCALE GENOMIC DNA]</scope>
    <source>
        <strain evidence="1 2">IBRC-M 10256</strain>
    </source>
</reference>
<evidence type="ECO:0000313" key="1">
    <source>
        <dbReference type="EMBL" id="MFC3958629.1"/>
    </source>
</evidence>
<dbReference type="GeneID" id="73903681"/>
<comment type="caution">
    <text evidence="1">The sequence shown here is derived from an EMBL/GenBank/DDBJ whole genome shotgun (WGS) entry which is preliminary data.</text>
</comment>
<organism evidence="1 2">
    <name type="scientific">Halovivax cerinus</name>
    <dbReference type="NCBI Taxonomy" id="1487865"/>
    <lineage>
        <taxon>Archaea</taxon>
        <taxon>Methanobacteriati</taxon>
        <taxon>Methanobacteriota</taxon>
        <taxon>Stenosarchaea group</taxon>
        <taxon>Halobacteria</taxon>
        <taxon>Halobacteriales</taxon>
        <taxon>Natrialbaceae</taxon>
        <taxon>Halovivax</taxon>
    </lineage>
</organism>
<dbReference type="Proteomes" id="UP001595846">
    <property type="component" value="Unassembled WGS sequence"/>
</dbReference>
<dbReference type="AlphaFoldDB" id="A0ABD5NNC8"/>
<dbReference type="EMBL" id="JBHSAQ010000006">
    <property type="protein sequence ID" value="MFC3958629.1"/>
    <property type="molecule type" value="Genomic_DNA"/>
</dbReference>
<dbReference type="RefSeq" id="WP_256530969.1">
    <property type="nucleotide sequence ID" value="NZ_CP101824.1"/>
</dbReference>
<proteinExistence type="predicted"/>
<keyword evidence="2" id="KW-1185">Reference proteome</keyword>
<accession>A0ABD5NNC8</accession>
<gene>
    <name evidence="1" type="ORF">ACFOUR_09645</name>
</gene>